<dbReference type="RefSeq" id="WP_146933442.1">
    <property type="nucleotide sequence ID" value="NZ_CBCSHZ010000016.1"/>
</dbReference>
<protein>
    <submittedName>
        <fullName evidence="1">Uncharacterized protein</fullName>
    </submittedName>
</protein>
<sequence length="201" mass="22708">MKTTTLLKRTIRTASFLTILLVLISFKHEKPKSQNSLEISKDLVLNNVNDYNLAITVKNNTIEVERKDVQVVLVIDTDGINNSNLDSKVLFVNVGDTTENRSGYSKNFLTKVYKNKKIQWSAVPQDENSSLTIDVLAIFRKEDAGAEIMEDIYIEEGKKGVVTAKIKNKKVVGIENYSVVFRINEEIPRTFTVDPKLQMGP</sequence>
<evidence type="ECO:0000313" key="1">
    <source>
        <dbReference type="EMBL" id="TXD92757.1"/>
    </source>
</evidence>
<proteinExistence type="predicted"/>
<gene>
    <name evidence="1" type="ORF">ES724_12570</name>
</gene>
<accession>A0A5C6ZPX7</accession>
<keyword evidence="2" id="KW-1185">Reference proteome</keyword>
<dbReference type="AlphaFoldDB" id="A0A5C6ZPX7"/>
<dbReference type="OrthoDB" id="1443815at2"/>
<organism evidence="1 2">
    <name type="scientific">Gillisia hiemivivida</name>
    <dbReference type="NCBI Taxonomy" id="291190"/>
    <lineage>
        <taxon>Bacteria</taxon>
        <taxon>Pseudomonadati</taxon>
        <taxon>Bacteroidota</taxon>
        <taxon>Flavobacteriia</taxon>
        <taxon>Flavobacteriales</taxon>
        <taxon>Flavobacteriaceae</taxon>
        <taxon>Gillisia</taxon>
    </lineage>
</organism>
<comment type="caution">
    <text evidence="1">The sequence shown here is derived from an EMBL/GenBank/DDBJ whole genome shotgun (WGS) entry which is preliminary data.</text>
</comment>
<reference evidence="1 2" key="1">
    <citation type="submission" date="2019-08" db="EMBL/GenBank/DDBJ databases">
        <title>Genome sequence of Gillisia hiemivivida IC154 (type strain).</title>
        <authorList>
            <person name="Bowman J.P."/>
        </authorList>
    </citation>
    <scope>NUCLEOTIDE SEQUENCE [LARGE SCALE GENOMIC DNA]</scope>
    <source>
        <strain evidence="1 2">IC154</strain>
    </source>
</reference>
<dbReference type="Proteomes" id="UP000321367">
    <property type="component" value="Unassembled WGS sequence"/>
</dbReference>
<dbReference type="EMBL" id="VORY01000017">
    <property type="protein sequence ID" value="TXD92757.1"/>
    <property type="molecule type" value="Genomic_DNA"/>
</dbReference>
<evidence type="ECO:0000313" key="2">
    <source>
        <dbReference type="Proteomes" id="UP000321367"/>
    </source>
</evidence>
<name>A0A5C6ZPX7_9FLAO</name>